<evidence type="ECO:0000259" key="1">
    <source>
        <dbReference type="Pfam" id="PF10106"/>
    </source>
</evidence>
<dbReference type="InterPro" id="IPR018769">
    <property type="entry name" value="VgrG2_DUF2345"/>
</dbReference>
<dbReference type="AlphaFoldDB" id="A0A2V4E5T6"/>
<evidence type="ECO:0000259" key="2">
    <source>
        <dbReference type="Pfam" id="PF13296"/>
    </source>
</evidence>
<reference evidence="3 4" key="1">
    <citation type="submission" date="2018-05" db="EMBL/GenBank/DDBJ databases">
        <title>Reference genomes for bee gut microbiota database.</title>
        <authorList>
            <person name="Ellegaard K.M."/>
        </authorList>
    </citation>
    <scope>NUCLEOTIDE SEQUENCE [LARGE SCALE GENOMIC DNA]</scope>
    <source>
        <strain evidence="3 4">ESL0177</strain>
    </source>
</reference>
<evidence type="ECO:0000313" key="3">
    <source>
        <dbReference type="EMBL" id="PXZ05774.1"/>
    </source>
</evidence>
<evidence type="ECO:0008006" key="5">
    <source>
        <dbReference type="Google" id="ProtNLM"/>
    </source>
</evidence>
<evidence type="ECO:0000313" key="4">
    <source>
        <dbReference type="Proteomes" id="UP000247483"/>
    </source>
</evidence>
<dbReference type="Proteomes" id="UP000247483">
    <property type="component" value="Unassembled WGS sequence"/>
</dbReference>
<dbReference type="EMBL" id="QGLP01000004">
    <property type="protein sequence ID" value="PXZ05774.1"/>
    <property type="molecule type" value="Genomic_DNA"/>
</dbReference>
<comment type="caution">
    <text evidence="3">The sequence shown here is derived from an EMBL/GenBank/DDBJ whole genome shotgun (WGS) entry which is preliminary data.</text>
</comment>
<protein>
    <recommendedName>
        <fullName evidence="5">DUF2345 domain-containing protein</fullName>
    </recommendedName>
</protein>
<feature type="domain" description="Putative type VI secretion system Rhs element associated Vgr" evidence="2">
    <location>
        <begin position="4"/>
        <end position="50"/>
    </location>
</feature>
<dbReference type="Pfam" id="PF10106">
    <property type="entry name" value="DUF2345"/>
    <property type="match status" value="1"/>
</dbReference>
<accession>A0A2V4E5T6</accession>
<dbReference type="Pfam" id="PF13296">
    <property type="entry name" value="T6SS_Vgr"/>
    <property type="match status" value="1"/>
</dbReference>
<name>A0A2V4E5T6_9GAMM</name>
<proteinExistence type="predicted"/>
<organism evidence="3 4">
    <name type="scientific">Gilliamella apicola</name>
    <dbReference type="NCBI Taxonomy" id="1196095"/>
    <lineage>
        <taxon>Bacteria</taxon>
        <taxon>Pseudomonadati</taxon>
        <taxon>Pseudomonadota</taxon>
        <taxon>Gammaproteobacteria</taxon>
        <taxon>Orbales</taxon>
        <taxon>Orbaceae</taxon>
        <taxon>Gilliamella</taxon>
    </lineage>
</organism>
<feature type="domain" description="DUF2345" evidence="1">
    <location>
        <begin position="68"/>
        <end position="214"/>
    </location>
</feature>
<dbReference type="InterPro" id="IPR028244">
    <property type="entry name" value="T6SS_Rhs_Vgr_dom"/>
</dbReference>
<sequence>MSGGAIAANRGLYLTSQTAPKARGKQLDMQAAITQLENALSIAKALQNAASESEAHVADTDSQEQLKATLTQLAQSGILAYAQEGIALTSPENIQLSTSNSVSVTSENQTDINALKNITVSSAESIGIFAHKSGMKIFANQGDIEVQAQNADLNMAAKQDIQIDSVDGEMTITASKALTLICGGSYIKISSSGIELGTADNVYIKSNAMQKMGPVSQKMNPKLPTGCEISIQEASNLQKGNVTLG</sequence>
<gene>
    <name evidence="3" type="ORF">DKK79_03615</name>
</gene>